<dbReference type="CDD" id="cd17535">
    <property type="entry name" value="REC_NarL-like"/>
    <property type="match status" value="1"/>
</dbReference>
<evidence type="ECO:0000313" key="7">
    <source>
        <dbReference type="Proteomes" id="UP001168640"/>
    </source>
</evidence>
<dbReference type="InterPro" id="IPR058245">
    <property type="entry name" value="NreC/VraR/RcsB-like_REC"/>
</dbReference>
<evidence type="ECO:0000256" key="2">
    <source>
        <dbReference type="ARBA" id="ARBA00023125"/>
    </source>
</evidence>
<proteinExistence type="predicted"/>
<keyword evidence="2" id="KW-0238">DNA-binding</keyword>
<dbReference type="InterPro" id="IPR036388">
    <property type="entry name" value="WH-like_DNA-bd_sf"/>
</dbReference>
<evidence type="ECO:0000313" key="6">
    <source>
        <dbReference type="EMBL" id="MDO3720167.1"/>
    </source>
</evidence>
<keyword evidence="1 3" id="KW-0597">Phosphoprotein</keyword>
<dbReference type="Pfam" id="PF00072">
    <property type="entry name" value="Response_reg"/>
    <property type="match status" value="1"/>
</dbReference>
<dbReference type="InterPro" id="IPR011006">
    <property type="entry name" value="CheY-like_superfamily"/>
</dbReference>
<evidence type="ECO:0000256" key="3">
    <source>
        <dbReference type="PROSITE-ProRule" id="PRU00169"/>
    </source>
</evidence>
<dbReference type="Gene3D" id="3.40.50.2300">
    <property type="match status" value="1"/>
</dbReference>
<dbReference type="PROSITE" id="PS50110">
    <property type="entry name" value="RESPONSE_REGULATORY"/>
    <property type="match status" value="1"/>
</dbReference>
<gene>
    <name evidence="6" type="ORF">QVZ43_00435</name>
</gene>
<dbReference type="InterPro" id="IPR000792">
    <property type="entry name" value="Tscrpt_reg_LuxR_C"/>
</dbReference>
<evidence type="ECO:0000259" key="5">
    <source>
        <dbReference type="PROSITE" id="PS50110"/>
    </source>
</evidence>
<dbReference type="SMART" id="SM00448">
    <property type="entry name" value="REC"/>
    <property type="match status" value="1"/>
</dbReference>
<feature type="domain" description="Response regulatory" evidence="5">
    <location>
        <begin position="2"/>
        <end position="119"/>
    </location>
</feature>
<dbReference type="Gene3D" id="1.10.10.10">
    <property type="entry name" value="Winged helix-like DNA-binding domain superfamily/Winged helix DNA-binding domain"/>
    <property type="match status" value="1"/>
</dbReference>
<dbReference type="InterPro" id="IPR016032">
    <property type="entry name" value="Sig_transdc_resp-reg_C-effctor"/>
</dbReference>
<accession>A0ABT8VW01</accession>
<dbReference type="PANTHER" id="PTHR45566">
    <property type="entry name" value="HTH-TYPE TRANSCRIPTIONAL REGULATOR YHJB-RELATED"/>
    <property type="match status" value="1"/>
</dbReference>
<evidence type="ECO:0000259" key="4">
    <source>
        <dbReference type="PROSITE" id="PS50043"/>
    </source>
</evidence>
<dbReference type="RefSeq" id="WP_302908438.1">
    <property type="nucleotide sequence ID" value="NZ_JAUMIS010000001.1"/>
</dbReference>
<dbReference type="SUPFAM" id="SSF46894">
    <property type="entry name" value="C-terminal effector domain of the bipartite response regulators"/>
    <property type="match status" value="1"/>
</dbReference>
<dbReference type="Pfam" id="PF00196">
    <property type="entry name" value="GerE"/>
    <property type="match status" value="1"/>
</dbReference>
<dbReference type="InterPro" id="IPR001789">
    <property type="entry name" value="Sig_transdc_resp-reg_receiver"/>
</dbReference>
<feature type="domain" description="HTH luxR-type" evidence="4">
    <location>
        <begin position="140"/>
        <end position="205"/>
    </location>
</feature>
<name>A0ABT8VW01_9GAMM</name>
<dbReference type="SMART" id="SM00421">
    <property type="entry name" value="HTH_LUXR"/>
    <property type="match status" value="1"/>
</dbReference>
<organism evidence="6 7">
    <name type="scientific">Marinobacter suaedae</name>
    <dbReference type="NCBI Taxonomy" id="3057675"/>
    <lineage>
        <taxon>Bacteria</taxon>
        <taxon>Pseudomonadati</taxon>
        <taxon>Pseudomonadota</taxon>
        <taxon>Gammaproteobacteria</taxon>
        <taxon>Pseudomonadales</taxon>
        <taxon>Marinobacteraceae</taxon>
        <taxon>Marinobacter</taxon>
    </lineage>
</organism>
<comment type="caution">
    <text evidence="6">The sequence shown here is derived from an EMBL/GenBank/DDBJ whole genome shotgun (WGS) entry which is preliminary data.</text>
</comment>
<reference evidence="6" key="1">
    <citation type="submission" date="2023-07" db="EMBL/GenBank/DDBJ databases">
        <title>Marinobacter sp. chi1 genome sequencing and assembly.</title>
        <authorList>
            <person name="Park S."/>
        </authorList>
    </citation>
    <scope>NUCLEOTIDE SEQUENCE</scope>
    <source>
        <strain evidence="6">Chi1</strain>
    </source>
</reference>
<dbReference type="SUPFAM" id="SSF52172">
    <property type="entry name" value="CheY-like"/>
    <property type="match status" value="1"/>
</dbReference>
<dbReference type="PANTHER" id="PTHR45566:SF1">
    <property type="entry name" value="HTH-TYPE TRANSCRIPTIONAL REGULATOR YHJB-RELATED"/>
    <property type="match status" value="1"/>
</dbReference>
<protein>
    <submittedName>
        <fullName evidence="6">Response regulator transcription factor</fullName>
    </submittedName>
</protein>
<dbReference type="PRINTS" id="PR00038">
    <property type="entry name" value="HTHLUXR"/>
</dbReference>
<dbReference type="PROSITE" id="PS50043">
    <property type="entry name" value="HTH_LUXR_2"/>
    <property type="match status" value="1"/>
</dbReference>
<dbReference type="Proteomes" id="UP001168640">
    <property type="component" value="Unassembled WGS sequence"/>
</dbReference>
<dbReference type="InterPro" id="IPR051015">
    <property type="entry name" value="EvgA-like"/>
</dbReference>
<dbReference type="EMBL" id="JAUMIS010000001">
    <property type="protein sequence ID" value="MDO3720167.1"/>
    <property type="molecule type" value="Genomic_DNA"/>
</dbReference>
<feature type="modified residue" description="4-aspartylphosphate" evidence="3">
    <location>
        <position position="54"/>
    </location>
</feature>
<dbReference type="CDD" id="cd06170">
    <property type="entry name" value="LuxR_C_like"/>
    <property type="match status" value="1"/>
</dbReference>
<evidence type="ECO:0000256" key="1">
    <source>
        <dbReference type="ARBA" id="ARBA00022553"/>
    </source>
</evidence>
<keyword evidence="7" id="KW-1185">Reference proteome</keyword>
<sequence length="212" mass="23667">MEILIIDDHALFLDGLRHVLKALDEGVHVYCEESVQGVQKHLPVIDRYDLILLDMHIGADDGVDLLKQLTAEGVMTPVVIVSASENIPHIQSALNEGALGFISKSFSADKVITALKTVLAGKPFIEQQTQQQLNKLARRQQPLEAALTKKQKIVLTHLRSGLSNKQIAEKMFLTENTVKSHLAMIYQKLGVKNRMEAMLKVQRLNIRVGPYD</sequence>